<dbReference type="EMBL" id="JAPQES010000002">
    <property type="protein sequence ID" value="MCY6370666.1"/>
    <property type="molecule type" value="Genomic_DNA"/>
</dbReference>
<evidence type="ECO:0000259" key="1">
    <source>
        <dbReference type="Pfam" id="PF14206"/>
    </source>
</evidence>
<evidence type="ECO:0000313" key="3">
    <source>
        <dbReference type="Proteomes" id="UP001079657"/>
    </source>
</evidence>
<keyword evidence="3" id="KW-1185">Reference proteome</keyword>
<proteinExistence type="predicted"/>
<protein>
    <submittedName>
        <fullName evidence="2">CPCC family cysteine-rich protein</fullName>
    </submittedName>
</protein>
<accession>A0ABT4CRG3</accession>
<comment type="caution">
    <text evidence="2">The sequence shown here is derived from an EMBL/GenBank/DDBJ whole genome shotgun (WGS) entry which is preliminary data.</text>
</comment>
<feature type="domain" description="Cysteine-rich CPCC" evidence="1">
    <location>
        <begin position="49"/>
        <end position="126"/>
    </location>
</feature>
<sequence length="127" mass="14527">MTLYITCMGDDEMKKAKKYIPTASYTHYGETKPVEIKPVETENIYEKEACSCCGYLTIPVDTDGNKFDGFICPVCFWEIDTFINSENEESDSNGGLTLVQARLNYRTFGACDKRMLQYVRKPTDDEK</sequence>
<dbReference type="Pfam" id="PF14206">
    <property type="entry name" value="Cys_rich_CPCC"/>
    <property type="match status" value="1"/>
</dbReference>
<dbReference type="InterPro" id="IPR025983">
    <property type="entry name" value="Cys_rich_CPCC"/>
</dbReference>
<name>A0ABT4CRG3_9CLOT</name>
<organism evidence="2 3">
    <name type="scientific">Clostridium ganghwense</name>
    <dbReference type="NCBI Taxonomy" id="312089"/>
    <lineage>
        <taxon>Bacteria</taxon>
        <taxon>Bacillati</taxon>
        <taxon>Bacillota</taxon>
        <taxon>Clostridia</taxon>
        <taxon>Eubacteriales</taxon>
        <taxon>Clostridiaceae</taxon>
        <taxon>Clostridium</taxon>
    </lineage>
</organism>
<evidence type="ECO:0000313" key="2">
    <source>
        <dbReference type="EMBL" id="MCY6370666.1"/>
    </source>
</evidence>
<reference evidence="2" key="1">
    <citation type="submission" date="2022-12" db="EMBL/GenBank/DDBJ databases">
        <authorList>
            <person name="Wang J."/>
        </authorList>
    </citation>
    <scope>NUCLEOTIDE SEQUENCE</scope>
    <source>
        <strain evidence="2">HY-42-06</strain>
    </source>
</reference>
<gene>
    <name evidence="2" type="ORF">OXH55_08485</name>
</gene>
<dbReference type="Proteomes" id="UP001079657">
    <property type="component" value="Unassembled WGS sequence"/>
</dbReference>